<dbReference type="GO" id="GO:0005524">
    <property type="term" value="F:ATP binding"/>
    <property type="evidence" value="ECO:0007669"/>
    <property type="project" value="UniProtKB-KW"/>
</dbReference>
<dbReference type="GO" id="GO:0016887">
    <property type="term" value="F:ATP hydrolysis activity"/>
    <property type="evidence" value="ECO:0007669"/>
    <property type="project" value="InterPro"/>
</dbReference>
<dbReference type="InterPro" id="IPR027417">
    <property type="entry name" value="P-loop_NTPase"/>
</dbReference>
<sequence>MSSVPVPVPVPAPPPRPGRGGPLLSLRGISKSFGAVAALTDVSLDVAAGQVLALVGDNGAGKSTLVKVLSGVHPPDFGTIVFGSRTVTVPSPAAARQLGIATVFQDLALCENLNVVENLYLGRELRGLRLDDVTMEVTSRALLDELSATIPSVRLPVAALSGGQRQTVAIARSLLGDPKVIILDEPTAALGVAQTAEVLNLIERLRERGLGVIMVSHSMAEVKAVADTVAVLRLGRNNGVFDASDATASELVAAITGATDNVVSRRAGRPAAVPPETAVPPPPAGADPDRSPRS</sequence>
<name>A0A918V434_9ACTN</name>
<dbReference type="PANTHER" id="PTHR43790">
    <property type="entry name" value="CARBOHYDRATE TRANSPORT ATP-BINDING PROTEIN MG119-RELATED"/>
    <property type="match status" value="1"/>
</dbReference>
<dbReference type="EMBL" id="BMWG01000033">
    <property type="protein sequence ID" value="GGZ61825.1"/>
    <property type="molecule type" value="Genomic_DNA"/>
</dbReference>
<evidence type="ECO:0000313" key="6">
    <source>
        <dbReference type="Proteomes" id="UP000630936"/>
    </source>
</evidence>
<feature type="region of interest" description="Disordered" evidence="3">
    <location>
        <begin position="1"/>
        <end position="21"/>
    </location>
</feature>
<dbReference type="SMART" id="SM00382">
    <property type="entry name" value="AAA"/>
    <property type="match status" value="1"/>
</dbReference>
<keyword evidence="2 5" id="KW-0067">ATP-binding</keyword>
<dbReference type="CDD" id="cd03216">
    <property type="entry name" value="ABC_Carb_Monos_I"/>
    <property type="match status" value="1"/>
</dbReference>
<dbReference type="InterPro" id="IPR050107">
    <property type="entry name" value="ABC_carbohydrate_import_ATPase"/>
</dbReference>
<reference evidence="5" key="1">
    <citation type="journal article" date="2014" name="Int. J. Syst. Evol. Microbiol.">
        <title>Complete genome sequence of Corynebacterium casei LMG S-19264T (=DSM 44701T), isolated from a smear-ripened cheese.</title>
        <authorList>
            <consortium name="US DOE Joint Genome Institute (JGI-PGF)"/>
            <person name="Walter F."/>
            <person name="Albersmeier A."/>
            <person name="Kalinowski J."/>
            <person name="Ruckert C."/>
        </authorList>
    </citation>
    <scope>NUCLEOTIDE SEQUENCE</scope>
    <source>
        <strain evidence="5">JCM 4988</strain>
    </source>
</reference>
<dbReference type="SUPFAM" id="SSF52540">
    <property type="entry name" value="P-loop containing nucleoside triphosphate hydrolases"/>
    <property type="match status" value="1"/>
</dbReference>
<evidence type="ECO:0000313" key="5">
    <source>
        <dbReference type="EMBL" id="GGZ61825.1"/>
    </source>
</evidence>
<evidence type="ECO:0000256" key="3">
    <source>
        <dbReference type="SAM" id="MobiDB-lite"/>
    </source>
</evidence>
<dbReference type="AlphaFoldDB" id="A0A918V434"/>
<dbReference type="PANTHER" id="PTHR43790:SF8">
    <property type="entry name" value="SUGAR ABC TRANSPORTER ATP-BINDING PROTEIN"/>
    <property type="match status" value="1"/>
</dbReference>
<reference evidence="5" key="2">
    <citation type="submission" date="2020-09" db="EMBL/GenBank/DDBJ databases">
        <authorList>
            <person name="Sun Q."/>
            <person name="Ohkuma M."/>
        </authorList>
    </citation>
    <scope>NUCLEOTIDE SEQUENCE</scope>
    <source>
        <strain evidence="5">JCM 4988</strain>
    </source>
</reference>
<accession>A0A918V434</accession>
<organism evidence="5 6">
    <name type="scientific">Streptomyces inusitatus</name>
    <dbReference type="NCBI Taxonomy" id="68221"/>
    <lineage>
        <taxon>Bacteria</taxon>
        <taxon>Bacillati</taxon>
        <taxon>Actinomycetota</taxon>
        <taxon>Actinomycetes</taxon>
        <taxon>Kitasatosporales</taxon>
        <taxon>Streptomycetaceae</taxon>
        <taxon>Streptomyces</taxon>
    </lineage>
</organism>
<protein>
    <submittedName>
        <fullName evidence="5">ABC transporter ATP-binding protein</fullName>
    </submittedName>
</protein>
<dbReference type="Pfam" id="PF00005">
    <property type="entry name" value="ABC_tran"/>
    <property type="match status" value="1"/>
</dbReference>
<dbReference type="InterPro" id="IPR003593">
    <property type="entry name" value="AAA+_ATPase"/>
</dbReference>
<proteinExistence type="predicted"/>
<feature type="compositionally biased region" description="Pro residues" evidence="3">
    <location>
        <begin position="1"/>
        <end position="17"/>
    </location>
</feature>
<feature type="region of interest" description="Disordered" evidence="3">
    <location>
        <begin position="264"/>
        <end position="294"/>
    </location>
</feature>
<keyword evidence="6" id="KW-1185">Reference proteome</keyword>
<gene>
    <name evidence="5" type="ORF">GCM10010387_64220</name>
</gene>
<comment type="caution">
    <text evidence="5">The sequence shown here is derived from an EMBL/GenBank/DDBJ whole genome shotgun (WGS) entry which is preliminary data.</text>
</comment>
<dbReference type="PROSITE" id="PS50893">
    <property type="entry name" value="ABC_TRANSPORTER_2"/>
    <property type="match status" value="1"/>
</dbReference>
<evidence type="ECO:0000256" key="2">
    <source>
        <dbReference type="ARBA" id="ARBA00022840"/>
    </source>
</evidence>
<evidence type="ECO:0000259" key="4">
    <source>
        <dbReference type="PROSITE" id="PS50893"/>
    </source>
</evidence>
<keyword evidence="1" id="KW-0547">Nucleotide-binding</keyword>
<dbReference type="Gene3D" id="3.40.50.300">
    <property type="entry name" value="P-loop containing nucleotide triphosphate hydrolases"/>
    <property type="match status" value="1"/>
</dbReference>
<evidence type="ECO:0000256" key="1">
    <source>
        <dbReference type="ARBA" id="ARBA00022741"/>
    </source>
</evidence>
<dbReference type="RefSeq" id="WP_190126822.1">
    <property type="nucleotide sequence ID" value="NZ_BMWG01000033.1"/>
</dbReference>
<dbReference type="InterPro" id="IPR003439">
    <property type="entry name" value="ABC_transporter-like_ATP-bd"/>
</dbReference>
<feature type="domain" description="ABC transporter" evidence="4">
    <location>
        <begin position="24"/>
        <end position="259"/>
    </location>
</feature>
<dbReference type="Proteomes" id="UP000630936">
    <property type="component" value="Unassembled WGS sequence"/>
</dbReference>